<dbReference type="Proteomes" id="UP001363622">
    <property type="component" value="Unassembled WGS sequence"/>
</dbReference>
<feature type="region of interest" description="Disordered" evidence="1">
    <location>
        <begin position="296"/>
        <end position="409"/>
    </location>
</feature>
<evidence type="ECO:0008006" key="4">
    <source>
        <dbReference type="Google" id="ProtNLM"/>
    </source>
</evidence>
<dbReference type="InterPro" id="IPR011333">
    <property type="entry name" value="SKP1/BTB/POZ_sf"/>
</dbReference>
<protein>
    <recommendedName>
        <fullName evidence="4">BTB domain-containing protein</fullName>
    </recommendedName>
</protein>
<evidence type="ECO:0000313" key="2">
    <source>
        <dbReference type="EMBL" id="KAK7512819.1"/>
    </source>
</evidence>
<comment type="caution">
    <text evidence="2">The sequence shown here is derived from an EMBL/GenBank/DDBJ whole genome shotgun (WGS) entry which is preliminary data.</text>
</comment>
<reference evidence="2 3" key="1">
    <citation type="submission" date="2024-04" db="EMBL/GenBank/DDBJ databases">
        <title>Phyllosticta paracitricarpa is synonymous to the EU quarantine fungus P. citricarpa based on phylogenomic analyses.</title>
        <authorList>
            <consortium name="Lawrence Berkeley National Laboratory"/>
            <person name="Van Ingen-Buijs V.A."/>
            <person name="Van Westerhoven A.C."/>
            <person name="Haridas S."/>
            <person name="Skiadas P."/>
            <person name="Martin F."/>
            <person name="Groenewald J.Z."/>
            <person name="Crous P.W."/>
            <person name="Seidl M.F."/>
        </authorList>
    </citation>
    <scope>NUCLEOTIDE SEQUENCE [LARGE SCALE GENOMIC DNA]</scope>
    <source>
        <strain evidence="2 3">CBS 123371</strain>
    </source>
</reference>
<name>A0ABR1KF94_9PEZI</name>
<proteinExistence type="predicted"/>
<accession>A0ABR1KF94</accession>
<feature type="compositionally biased region" description="Polar residues" evidence="1">
    <location>
        <begin position="361"/>
        <end position="384"/>
    </location>
</feature>
<feature type="compositionally biased region" description="Low complexity" evidence="1">
    <location>
        <begin position="249"/>
        <end position="258"/>
    </location>
</feature>
<feature type="region of interest" description="Disordered" evidence="1">
    <location>
        <begin position="237"/>
        <end position="258"/>
    </location>
</feature>
<keyword evidence="3" id="KW-1185">Reference proteome</keyword>
<dbReference type="EMBL" id="JBBPHU010000010">
    <property type="protein sequence ID" value="KAK7512819.1"/>
    <property type="molecule type" value="Genomic_DNA"/>
</dbReference>
<evidence type="ECO:0000256" key="1">
    <source>
        <dbReference type="SAM" id="MobiDB-lite"/>
    </source>
</evidence>
<evidence type="ECO:0000313" key="3">
    <source>
        <dbReference type="Proteomes" id="UP001363622"/>
    </source>
</evidence>
<organism evidence="2 3">
    <name type="scientific">Phyllosticta citriasiana</name>
    <dbReference type="NCBI Taxonomy" id="595635"/>
    <lineage>
        <taxon>Eukaryota</taxon>
        <taxon>Fungi</taxon>
        <taxon>Dikarya</taxon>
        <taxon>Ascomycota</taxon>
        <taxon>Pezizomycotina</taxon>
        <taxon>Dothideomycetes</taxon>
        <taxon>Dothideomycetes incertae sedis</taxon>
        <taxon>Botryosphaeriales</taxon>
        <taxon>Phyllostictaceae</taxon>
        <taxon>Phyllosticta</taxon>
    </lineage>
</organism>
<dbReference type="Gene3D" id="3.30.710.10">
    <property type="entry name" value="Potassium Channel Kv1.1, Chain A"/>
    <property type="match status" value="1"/>
</dbReference>
<gene>
    <name evidence="2" type="ORF">IWZ03DRAFT_408280</name>
</gene>
<sequence>MPLTPRRQHHVGTLTLLWHTKDGSDITIRSSDGVELKAHRLVLERSSWMANTMAMQRPSAVGFTSIPSPLSSSMKLTKHKDTVISYLQLEEHSTLVRPLIAFCYGIELPPLKKGLRTEPQLRTLLDLYHLNHYKYHIPKLGAVCEAELANPNLIDSPCKIGQKSSLHAAISRILGQKRGGLSDTGDKQRLVLLEEEPQRHDSVISDASILSDVNGKCAANAHDDSTTVEPRREGIAIPGAPQMARLRSRSPGGSPLSSPRLYVEIMEILGSDDEPSPMLSPDFLSARPAVQRLSSSFLPDSPESATPSGLSMSPWLEDNFSPSEDTLNLVPRPLHTTKKRRTNGSAATRSSLFGPRPLPSAQASQSSVNTQEMPSRTLAYQPSRASIKDGMFSSLKDATRRAFSGKSKQ</sequence>
<feature type="compositionally biased region" description="Polar residues" evidence="1">
    <location>
        <begin position="296"/>
        <end position="311"/>
    </location>
</feature>